<evidence type="ECO:0000313" key="7">
    <source>
        <dbReference type="EMBL" id="JAC69514.1"/>
    </source>
</evidence>
<organism evidence="7">
    <name type="scientific">Tetraselmis sp. GSL018</name>
    <dbReference type="NCBI Taxonomy" id="582737"/>
    <lineage>
        <taxon>Eukaryota</taxon>
        <taxon>Viridiplantae</taxon>
        <taxon>Chlorophyta</taxon>
        <taxon>core chlorophytes</taxon>
        <taxon>Chlorodendrophyceae</taxon>
        <taxon>Chlorodendrales</taxon>
        <taxon>Chlorodendraceae</taxon>
        <taxon>Tetraselmis</taxon>
    </lineage>
</organism>
<dbReference type="GO" id="GO:0141039">
    <property type="term" value="F:phosphatidylinositol 3-kinase inhibitor activity"/>
    <property type="evidence" value="ECO:0007669"/>
    <property type="project" value="InterPro"/>
</dbReference>
<dbReference type="GO" id="GO:0031902">
    <property type="term" value="C:late endosome membrane"/>
    <property type="evidence" value="ECO:0007669"/>
    <property type="project" value="TreeGrafter"/>
</dbReference>
<evidence type="ECO:0000256" key="1">
    <source>
        <dbReference type="ARBA" id="ARBA00004412"/>
    </source>
</evidence>
<proteinExistence type="inferred from homology"/>
<feature type="non-terminal residue" evidence="7">
    <location>
        <position position="185"/>
    </location>
</feature>
<feature type="region of interest" description="Disordered" evidence="5">
    <location>
        <begin position="147"/>
        <end position="166"/>
    </location>
</feature>
<dbReference type="PANTHER" id="PTHR13083:SF3">
    <property type="entry name" value="WD REPEAT-CONTAINING PROTEIN 91"/>
    <property type="match status" value="1"/>
</dbReference>
<dbReference type="PANTHER" id="PTHR13083">
    <property type="entry name" value="WD REPEAT-CONTAINING PROTEIN 91"/>
    <property type="match status" value="1"/>
</dbReference>
<name>A0A061RFC5_9CHLO</name>
<dbReference type="InterPro" id="IPR039724">
    <property type="entry name" value="WDR91"/>
</dbReference>
<dbReference type="GO" id="GO:0045022">
    <property type="term" value="P:early endosome to late endosome transport"/>
    <property type="evidence" value="ECO:0007669"/>
    <property type="project" value="InterPro"/>
</dbReference>
<protein>
    <submittedName>
        <fullName evidence="7">Wd repeat-containing protein 91</fullName>
    </submittedName>
</protein>
<dbReference type="GO" id="GO:0031901">
    <property type="term" value="C:early endosome membrane"/>
    <property type="evidence" value="ECO:0007669"/>
    <property type="project" value="TreeGrafter"/>
</dbReference>
<gene>
    <name evidence="7" type="ORF">TSPGSL018_6192</name>
</gene>
<dbReference type="GO" id="GO:0051898">
    <property type="term" value="P:negative regulation of phosphatidylinositol 3-kinase/protein kinase B signal transduction"/>
    <property type="evidence" value="ECO:0007669"/>
    <property type="project" value="InterPro"/>
</dbReference>
<evidence type="ECO:0000256" key="2">
    <source>
        <dbReference type="ARBA" id="ARBA00004603"/>
    </source>
</evidence>
<sequence length="185" mass="21078">MDFLSSRFYSRLDPCHEAAVREIESSLLRLYVVSHWKAGRSDLVSEFFAEAGKRILSGPDAESWRSWFALPHVPSVADEPHMQPFFTREWAELAELSFRNFLGAVFATMPRPAVLRFNNLRQQRKDLQRRVERLEEENSMLRETLADVDRQRTAEDPALSEGARADGWQLAPGSRSLVGIEASGA</sequence>
<reference evidence="7" key="1">
    <citation type="submission" date="2014-05" db="EMBL/GenBank/DDBJ databases">
        <title>The transcriptome of the halophilic microalga Tetraselmis sp. GSL018 isolated from the Great Salt Lake, Utah.</title>
        <authorList>
            <person name="Jinkerson R.E."/>
            <person name="D'Adamo S."/>
            <person name="Posewitz M.C."/>
        </authorList>
    </citation>
    <scope>NUCLEOTIDE SEQUENCE</scope>
    <source>
        <strain evidence="7">GSL018</strain>
    </source>
</reference>
<feature type="domain" description="ARMC9 CTLH-like" evidence="6">
    <location>
        <begin position="44"/>
        <end position="106"/>
    </location>
</feature>
<dbReference type="InterPro" id="IPR056327">
    <property type="entry name" value="ARMC9_CTLH-like_dom"/>
</dbReference>
<dbReference type="EMBL" id="GBEZ01016765">
    <property type="protein sequence ID" value="JAC69514.1"/>
    <property type="molecule type" value="Transcribed_RNA"/>
</dbReference>
<dbReference type="Pfam" id="PF23138">
    <property type="entry name" value="CTLH_Armc9"/>
    <property type="match status" value="1"/>
</dbReference>
<evidence type="ECO:0000256" key="3">
    <source>
        <dbReference type="ARBA" id="ARBA00006128"/>
    </source>
</evidence>
<evidence type="ECO:0000256" key="4">
    <source>
        <dbReference type="ARBA" id="ARBA00022753"/>
    </source>
</evidence>
<dbReference type="AlphaFoldDB" id="A0A061RFC5"/>
<evidence type="ECO:0000256" key="5">
    <source>
        <dbReference type="SAM" id="MobiDB-lite"/>
    </source>
</evidence>
<keyword evidence="4" id="KW-0967">Endosome</keyword>
<accession>A0A061RFC5</accession>
<comment type="similarity">
    <text evidence="3">Belongs to the WD repeat WDR91 family.</text>
</comment>
<comment type="subcellular location">
    <subcellularLocation>
        <location evidence="1">Early endosome</location>
    </subcellularLocation>
    <subcellularLocation>
        <location evidence="2">Late endosome</location>
    </subcellularLocation>
</comment>
<evidence type="ECO:0000259" key="6">
    <source>
        <dbReference type="Pfam" id="PF23138"/>
    </source>
</evidence>